<accession>Q07SW6</accession>
<evidence type="ECO:0000313" key="1">
    <source>
        <dbReference type="EMBL" id="ABJ04968.1"/>
    </source>
</evidence>
<reference evidence="1" key="1">
    <citation type="submission" date="2006-09" db="EMBL/GenBank/DDBJ databases">
        <title>Complete sequence of Rhodopseudomonas palustris BisA53.</title>
        <authorList>
            <consortium name="US DOE Joint Genome Institute"/>
            <person name="Copeland A."/>
            <person name="Lucas S."/>
            <person name="Lapidus A."/>
            <person name="Barry K."/>
            <person name="Detter J.C."/>
            <person name="Glavina del Rio T."/>
            <person name="Hammon N."/>
            <person name="Israni S."/>
            <person name="Dalin E."/>
            <person name="Tice H."/>
            <person name="Pitluck S."/>
            <person name="Chain P."/>
            <person name="Malfatti S."/>
            <person name="Shin M."/>
            <person name="Vergez L."/>
            <person name="Schmutz J."/>
            <person name="Larimer F."/>
            <person name="Land M."/>
            <person name="Hauser L."/>
            <person name="Pelletier D.A."/>
            <person name="Kyrpides N."/>
            <person name="Kim E."/>
            <person name="Harwood C.S."/>
            <person name="Oda Y."/>
            <person name="Richardson P."/>
        </authorList>
    </citation>
    <scope>NUCLEOTIDE SEQUENCE [LARGE SCALE GENOMIC DNA]</scope>
    <source>
        <strain evidence="1">BisA53</strain>
    </source>
</reference>
<sequence>MKSKPLVRIFADVSTHSAVHQYRVLVEIAGRLNALLGEQAFPNKVRGVWGKMVAGERFIRFPPLISAFSLSAAPLAEATHDWRAMPTPTLATVGSRRSFF</sequence>
<dbReference type="OrthoDB" id="9791494at2"/>
<protein>
    <submittedName>
        <fullName evidence="1">Uncharacterized protein</fullName>
    </submittedName>
</protein>
<dbReference type="EMBL" id="CP000463">
    <property type="protein sequence ID" value="ABJ04968.1"/>
    <property type="molecule type" value="Genomic_DNA"/>
</dbReference>
<dbReference type="eggNOG" id="COG1961">
    <property type="taxonomic scope" value="Bacteria"/>
</dbReference>
<organism evidence="1">
    <name type="scientific">Rhodopseudomonas palustris (strain BisA53)</name>
    <dbReference type="NCBI Taxonomy" id="316055"/>
    <lineage>
        <taxon>Bacteria</taxon>
        <taxon>Pseudomonadati</taxon>
        <taxon>Pseudomonadota</taxon>
        <taxon>Alphaproteobacteria</taxon>
        <taxon>Hyphomicrobiales</taxon>
        <taxon>Nitrobacteraceae</taxon>
        <taxon>Rhodopseudomonas</taxon>
    </lineage>
</organism>
<proteinExistence type="predicted"/>
<dbReference type="HOGENOM" id="CLU_2303834_0_0_5"/>
<dbReference type="KEGG" id="rpe:RPE_1012"/>
<name>Q07SW6_RHOP5</name>
<dbReference type="AlphaFoldDB" id="Q07SW6"/>
<gene>
    <name evidence="1" type="ordered locus">RPE_1012</name>
</gene>